<sequence>MLVNDAVIKIEFCGGCWACQTDSDCNDIHSPVCNTEHNYCEQQSCMNDTECGDGVSMSCRYGTCNCRQGFRFDGTDCVSTLEATCTQPNDCPTPFECRNDTCSCPEGMAIKSLNDPTCAQVIGMSCMYESYAHPDADCREYIGYNNYGSGYTYLTCYRGVEEHGNCSNSTEYRPTI</sequence>
<dbReference type="InterPro" id="IPR000742">
    <property type="entry name" value="EGF"/>
</dbReference>
<dbReference type="EMBL" id="CP111026">
    <property type="protein sequence ID" value="WAR27631.1"/>
    <property type="molecule type" value="Genomic_DNA"/>
</dbReference>
<proteinExistence type="predicted"/>
<feature type="domain" description="EGF-like" evidence="1">
    <location>
        <begin position="64"/>
        <end position="77"/>
    </location>
</feature>
<evidence type="ECO:0000259" key="1">
    <source>
        <dbReference type="PROSITE" id="PS01186"/>
    </source>
</evidence>
<organism evidence="2 3">
    <name type="scientific">Mya arenaria</name>
    <name type="common">Soft-shell clam</name>
    <dbReference type="NCBI Taxonomy" id="6604"/>
    <lineage>
        <taxon>Eukaryota</taxon>
        <taxon>Metazoa</taxon>
        <taxon>Spiralia</taxon>
        <taxon>Lophotrochozoa</taxon>
        <taxon>Mollusca</taxon>
        <taxon>Bivalvia</taxon>
        <taxon>Autobranchia</taxon>
        <taxon>Heteroconchia</taxon>
        <taxon>Euheterodonta</taxon>
        <taxon>Imparidentia</taxon>
        <taxon>Neoheterodontei</taxon>
        <taxon>Myida</taxon>
        <taxon>Myoidea</taxon>
        <taxon>Myidae</taxon>
        <taxon>Mya</taxon>
    </lineage>
</organism>
<accession>A0ABY7G3J1</accession>
<evidence type="ECO:0000313" key="3">
    <source>
        <dbReference type="Proteomes" id="UP001164746"/>
    </source>
</evidence>
<name>A0ABY7G3J1_MYAAR</name>
<dbReference type="Proteomes" id="UP001164746">
    <property type="component" value="Chromosome 15"/>
</dbReference>
<keyword evidence="3" id="KW-1185">Reference proteome</keyword>
<protein>
    <recommendedName>
        <fullName evidence="1">EGF-like domain-containing protein</fullName>
    </recommendedName>
</protein>
<dbReference type="PROSITE" id="PS01186">
    <property type="entry name" value="EGF_2"/>
    <property type="match status" value="1"/>
</dbReference>
<gene>
    <name evidence="2" type="ORF">MAR_013335</name>
</gene>
<evidence type="ECO:0000313" key="2">
    <source>
        <dbReference type="EMBL" id="WAR27631.1"/>
    </source>
</evidence>
<reference evidence="2" key="1">
    <citation type="submission" date="2022-11" db="EMBL/GenBank/DDBJ databases">
        <title>Centuries of genome instability and evolution in soft-shell clam transmissible cancer (bioRxiv).</title>
        <authorList>
            <person name="Hart S.F.M."/>
            <person name="Yonemitsu M.A."/>
            <person name="Giersch R.M."/>
            <person name="Beal B.F."/>
            <person name="Arriagada G."/>
            <person name="Davis B.W."/>
            <person name="Ostrander E.A."/>
            <person name="Goff S.P."/>
            <person name="Metzger M.J."/>
        </authorList>
    </citation>
    <scope>NUCLEOTIDE SEQUENCE</scope>
    <source>
        <strain evidence="2">MELC-2E11</strain>
        <tissue evidence="2">Siphon/mantle</tissue>
    </source>
</reference>